<dbReference type="SFLD" id="SFLDS00003">
    <property type="entry name" value="Haloacid_Dehalogenase"/>
    <property type="match status" value="1"/>
</dbReference>
<dbReference type="Pfam" id="PF00122">
    <property type="entry name" value="E1-E2_ATPase"/>
    <property type="match status" value="1"/>
</dbReference>
<organism evidence="9 10">
    <name type="scientific">Passalora fulva</name>
    <name type="common">Tomato leaf mold</name>
    <name type="synonym">Cladosporium fulvum</name>
    <dbReference type="NCBI Taxonomy" id="5499"/>
    <lineage>
        <taxon>Eukaryota</taxon>
        <taxon>Fungi</taxon>
        <taxon>Dikarya</taxon>
        <taxon>Ascomycota</taxon>
        <taxon>Pezizomycotina</taxon>
        <taxon>Dothideomycetes</taxon>
        <taxon>Dothideomycetidae</taxon>
        <taxon>Mycosphaerellales</taxon>
        <taxon>Mycosphaerellaceae</taxon>
        <taxon>Fulvia</taxon>
    </lineage>
</organism>
<feature type="transmembrane region" description="Helical" evidence="7">
    <location>
        <begin position="170"/>
        <end position="191"/>
    </location>
</feature>
<dbReference type="SFLD" id="SFLDF00027">
    <property type="entry name" value="p-type_atpase"/>
    <property type="match status" value="1"/>
</dbReference>
<proteinExistence type="inferred from homology"/>
<feature type="transmembrane region" description="Helical" evidence="7">
    <location>
        <begin position="427"/>
        <end position="454"/>
    </location>
</feature>
<dbReference type="SUPFAM" id="SSF81665">
    <property type="entry name" value="Calcium ATPase, transmembrane domain M"/>
    <property type="match status" value="1"/>
</dbReference>
<dbReference type="PRINTS" id="PR00120">
    <property type="entry name" value="HATPASE"/>
</dbReference>
<gene>
    <name evidence="9" type="ORF">CLAFUR5_07196</name>
</gene>
<dbReference type="Pfam" id="PF24534">
    <property type="entry name" value="HMA_PCA1"/>
    <property type="match status" value="1"/>
</dbReference>
<dbReference type="SUPFAM" id="SSF81653">
    <property type="entry name" value="Calcium ATPase, transduction domain A"/>
    <property type="match status" value="1"/>
</dbReference>
<evidence type="ECO:0000313" key="10">
    <source>
        <dbReference type="Proteomes" id="UP000756132"/>
    </source>
</evidence>
<dbReference type="Gene3D" id="3.30.70.100">
    <property type="match status" value="1"/>
</dbReference>
<evidence type="ECO:0000256" key="7">
    <source>
        <dbReference type="RuleBase" id="RU362081"/>
    </source>
</evidence>
<keyword evidence="7" id="KW-0067">ATP-binding</keyword>
<dbReference type="PROSITE" id="PS00154">
    <property type="entry name" value="ATPASE_E1_E2"/>
    <property type="match status" value="1"/>
</dbReference>
<dbReference type="NCBIfam" id="TIGR01494">
    <property type="entry name" value="ATPase_P-type"/>
    <property type="match status" value="1"/>
</dbReference>
<dbReference type="PANTHER" id="PTHR46594">
    <property type="entry name" value="P-TYPE CATION-TRANSPORTING ATPASE"/>
    <property type="match status" value="1"/>
</dbReference>
<dbReference type="InterPro" id="IPR036412">
    <property type="entry name" value="HAD-like_sf"/>
</dbReference>
<dbReference type="GO" id="GO:0046872">
    <property type="term" value="F:metal ion binding"/>
    <property type="evidence" value="ECO:0007669"/>
    <property type="project" value="UniProtKB-KW"/>
</dbReference>
<dbReference type="InterPro" id="IPR018303">
    <property type="entry name" value="ATPase_P-typ_P_site"/>
</dbReference>
<dbReference type="KEGG" id="ffu:CLAFUR5_07196"/>
<dbReference type="Gene3D" id="3.40.50.1000">
    <property type="entry name" value="HAD superfamily/HAD-like"/>
    <property type="match status" value="1"/>
</dbReference>
<feature type="transmembrane region" description="Helical" evidence="7">
    <location>
        <begin position="758"/>
        <end position="781"/>
    </location>
</feature>
<keyword evidence="4" id="KW-1278">Translocase</keyword>
<dbReference type="GO" id="GO:0019829">
    <property type="term" value="F:ATPase-coupled monoatomic cation transmembrane transporter activity"/>
    <property type="evidence" value="ECO:0007669"/>
    <property type="project" value="InterPro"/>
</dbReference>
<dbReference type="InterPro" id="IPR023298">
    <property type="entry name" value="ATPase_P-typ_TM_dom_sf"/>
</dbReference>
<dbReference type="SUPFAM" id="SSF56784">
    <property type="entry name" value="HAD-like"/>
    <property type="match status" value="1"/>
</dbReference>
<dbReference type="GO" id="GO:0016020">
    <property type="term" value="C:membrane"/>
    <property type="evidence" value="ECO:0007669"/>
    <property type="project" value="UniProtKB-SubCell"/>
</dbReference>
<dbReference type="Proteomes" id="UP000756132">
    <property type="component" value="Chromosome 6"/>
</dbReference>
<dbReference type="InterPro" id="IPR006121">
    <property type="entry name" value="HMA_dom"/>
</dbReference>
<dbReference type="Gene3D" id="3.40.1110.10">
    <property type="entry name" value="Calcium-transporting ATPase, cytoplasmic domain N"/>
    <property type="match status" value="1"/>
</dbReference>
<dbReference type="SFLD" id="SFLDG00002">
    <property type="entry name" value="C1.7:_P-type_atpase_like"/>
    <property type="match status" value="1"/>
</dbReference>
<keyword evidence="10" id="KW-1185">Reference proteome</keyword>
<feature type="transmembrane region" description="Helical" evidence="7">
    <location>
        <begin position="139"/>
        <end position="158"/>
    </location>
</feature>
<dbReference type="Pfam" id="PF00403">
    <property type="entry name" value="HMA"/>
    <property type="match status" value="1"/>
</dbReference>
<dbReference type="OrthoDB" id="432719at2759"/>
<evidence type="ECO:0000313" key="9">
    <source>
        <dbReference type="EMBL" id="UJO18468.1"/>
    </source>
</evidence>
<evidence type="ECO:0000256" key="4">
    <source>
        <dbReference type="ARBA" id="ARBA00022967"/>
    </source>
</evidence>
<keyword evidence="5 7" id="KW-1133">Transmembrane helix</keyword>
<protein>
    <submittedName>
        <fullName evidence="9">P-type cation-transporting ATPase</fullName>
    </submittedName>
</protein>
<accession>A0A9Q8LJC7</accession>
<dbReference type="InterPro" id="IPR036163">
    <property type="entry name" value="HMA_dom_sf"/>
</dbReference>
<name>A0A9Q8LJC7_PASFU</name>
<keyword evidence="2 7" id="KW-0812">Transmembrane</keyword>
<feature type="domain" description="HMA" evidence="8">
    <location>
        <begin position="1"/>
        <end position="59"/>
    </location>
</feature>
<dbReference type="PANTHER" id="PTHR46594:SF4">
    <property type="entry name" value="P-TYPE CATION-TRANSPORTING ATPASE"/>
    <property type="match status" value="1"/>
</dbReference>
<feature type="transmembrane region" description="Helical" evidence="7">
    <location>
        <begin position="236"/>
        <end position="259"/>
    </location>
</feature>
<keyword evidence="6 7" id="KW-0472">Membrane</keyword>
<sequence length="784" mass="82353">MTCTGCVRKLGNVMSSIDGVSSHQVTFVTETAEFDLDTGVVASQDVISRIEKETGFKCSRLISGHQSLDVVMSFNLATSYEACASPGIISVEKLKKQMYRITYDPRIVGARCIIEPGMQLAPPVGDVGVSEGKKRLRKMLIATIVSAVFTIPVVILNWSNNPIPKQTVQIISLVLATVVQAIAVPEFYVGAIKSLVYSRVIEMDMLVVLSITAAYLYSIVAFGLAEAGFELEQEAFFETSSLLITLVLFGRLMAAYARVKAVTAVSTRSLQADTAQLVEKDNTVIVDARLLHFGDMVKIGPHSRIVTDGLIHSGDSAVDESIITGESAPVTKSSGDSVIAGSMNGSGTLTVKVTRLPGENSITDIANLVENALAAKPRIQDLADKVASWFIPAVVGIAIVVFAIWIGVALEIRNDDAGGAVGTAITYAIAVLAISCPCALGLAVPVVLVIAGGVSARAGVIIKASDALERSFKATDIVFDKTGTLTTGKLSVVKSETFATKLDDATTTGVLRAVLDGSQHPVAEAVAAYTDSLPISKASLEQIQSVPGSGVQALWNGSSVKAGNPFWLNLEQDEVVADLLARAMTVLCLTIDDRLIAVFGLKSTLREEAHSVVAKLQAQDLTCHVVSGDNPKSVADVAGAVGIEASCIVSRASPAKKQQYIENLQQAGKTVLFCGDGTNDAIAVAQADIGVQIGTASDLTGAAADVVLLGGLDGIISLLDTSKKAFRRIQFNFIWTAVYNLFAILLAAGAFVKFRIPPAYAGLGEIASVGPVILAAASLAWRRG</sequence>
<reference evidence="9" key="2">
    <citation type="journal article" date="2022" name="Microb. Genom.">
        <title>A chromosome-scale genome assembly of the tomato pathogen Cladosporium fulvum reveals a compartmentalized genome architecture and the presence of a dispensable chromosome.</title>
        <authorList>
            <person name="Zaccaron A.Z."/>
            <person name="Chen L.H."/>
            <person name="Samaras A."/>
            <person name="Stergiopoulos I."/>
        </authorList>
    </citation>
    <scope>NUCLEOTIDE SEQUENCE</scope>
    <source>
        <strain evidence="9">Race5_Kim</strain>
    </source>
</reference>
<dbReference type="InterPro" id="IPR059000">
    <property type="entry name" value="ATPase_P-type_domA"/>
</dbReference>
<dbReference type="EMBL" id="CP090168">
    <property type="protein sequence ID" value="UJO18468.1"/>
    <property type="molecule type" value="Genomic_DNA"/>
</dbReference>
<dbReference type="NCBIfam" id="TIGR01511">
    <property type="entry name" value="ATPase-IB1_Cu"/>
    <property type="match status" value="1"/>
</dbReference>
<comment type="subcellular location">
    <subcellularLocation>
        <location evidence="1 7">Membrane</location>
    </subcellularLocation>
</comment>
<dbReference type="InterPro" id="IPR001757">
    <property type="entry name" value="P_typ_ATPase"/>
</dbReference>
<dbReference type="GO" id="GO:0016887">
    <property type="term" value="F:ATP hydrolysis activity"/>
    <property type="evidence" value="ECO:0007669"/>
    <property type="project" value="InterPro"/>
</dbReference>
<dbReference type="Gene3D" id="2.70.150.10">
    <property type="entry name" value="Calcium-transporting ATPase, cytoplasmic transduction domain A"/>
    <property type="match status" value="1"/>
</dbReference>
<dbReference type="CDD" id="cd00371">
    <property type="entry name" value="HMA"/>
    <property type="match status" value="1"/>
</dbReference>
<evidence type="ECO:0000256" key="2">
    <source>
        <dbReference type="ARBA" id="ARBA00022692"/>
    </source>
</evidence>
<evidence type="ECO:0000256" key="6">
    <source>
        <dbReference type="ARBA" id="ARBA00023136"/>
    </source>
</evidence>
<dbReference type="InterPro" id="IPR044492">
    <property type="entry name" value="P_typ_ATPase_HD_dom"/>
</dbReference>
<feature type="transmembrane region" description="Helical" evidence="7">
    <location>
        <begin position="733"/>
        <end position="752"/>
    </location>
</feature>
<evidence type="ECO:0000256" key="5">
    <source>
        <dbReference type="ARBA" id="ARBA00022989"/>
    </source>
</evidence>
<dbReference type="GO" id="GO:0005524">
    <property type="term" value="F:ATP binding"/>
    <property type="evidence" value="ECO:0007669"/>
    <property type="project" value="UniProtKB-UniRule"/>
</dbReference>
<dbReference type="NCBIfam" id="TIGR01525">
    <property type="entry name" value="ATPase-IB_hvy"/>
    <property type="match status" value="1"/>
</dbReference>
<dbReference type="PROSITE" id="PS50846">
    <property type="entry name" value="HMA_2"/>
    <property type="match status" value="1"/>
</dbReference>
<evidence type="ECO:0000256" key="1">
    <source>
        <dbReference type="ARBA" id="ARBA00004370"/>
    </source>
</evidence>
<dbReference type="InterPro" id="IPR027256">
    <property type="entry name" value="P-typ_ATPase_IB"/>
</dbReference>
<dbReference type="InterPro" id="IPR056236">
    <property type="entry name" value="HMA_PCA1"/>
</dbReference>
<evidence type="ECO:0000256" key="3">
    <source>
        <dbReference type="ARBA" id="ARBA00022723"/>
    </source>
</evidence>
<dbReference type="InterPro" id="IPR023214">
    <property type="entry name" value="HAD_sf"/>
</dbReference>
<keyword evidence="3 7" id="KW-0479">Metal-binding</keyword>
<feature type="transmembrane region" description="Helical" evidence="7">
    <location>
        <begin position="386"/>
        <end position="407"/>
    </location>
</feature>
<dbReference type="GeneID" id="71987074"/>
<dbReference type="InterPro" id="IPR023299">
    <property type="entry name" value="ATPase_P-typ_cyto_dom_N"/>
</dbReference>
<feature type="transmembrane region" description="Helical" evidence="7">
    <location>
        <begin position="203"/>
        <end position="224"/>
    </location>
</feature>
<dbReference type="AlphaFoldDB" id="A0A9Q8LJC7"/>
<dbReference type="InterPro" id="IPR008250">
    <property type="entry name" value="ATPase_P-typ_transduc_dom_A_sf"/>
</dbReference>
<comment type="similarity">
    <text evidence="7">Belongs to the cation transport ATPase (P-type) (TC 3.A.3) family. Type IB subfamily.</text>
</comment>
<evidence type="ECO:0000259" key="8">
    <source>
        <dbReference type="PROSITE" id="PS50846"/>
    </source>
</evidence>
<dbReference type="RefSeq" id="XP_047762834.1">
    <property type="nucleotide sequence ID" value="XM_047906344.1"/>
</dbReference>
<dbReference type="Pfam" id="PF00702">
    <property type="entry name" value="Hydrolase"/>
    <property type="match status" value="1"/>
</dbReference>
<reference evidence="9" key="1">
    <citation type="submission" date="2021-12" db="EMBL/GenBank/DDBJ databases">
        <authorList>
            <person name="Zaccaron A."/>
            <person name="Stergiopoulos I."/>
        </authorList>
    </citation>
    <scope>NUCLEOTIDE SEQUENCE</scope>
    <source>
        <strain evidence="9">Race5_Kim</strain>
    </source>
</reference>
<dbReference type="SUPFAM" id="SSF55008">
    <property type="entry name" value="HMA, heavy metal-associated domain"/>
    <property type="match status" value="1"/>
</dbReference>
<dbReference type="PRINTS" id="PR00119">
    <property type="entry name" value="CATATPASE"/>
</dbReference>
<keyword evidence="7" id="KW-0547">Nucleotide-binding</keyword>